<dbReference type="SUPFAM" id="SSF51161">
    <property type="entry name" value="Trimeric LpxA-like enzymes"/>
    <property type="match status" value="1"/>
</dbReference>
<evidence type="ECO:0000256" key="3">
    <source>
        <dbReference type="ARBA" id="ARBA00022737"/>
    </source>
</evidence>
<evidence type="ECO:0000313" key="7">
    <source>
        <dbReference type="Proteomes" id="UP000245449"/>
    </source>
</evidence>
<accession>A0A2U1JI93</accession>
<dbReference type="PROSITE" id="PS00101">
    <property type="entry name" value="HEXAPEP_TRANSFERASES"/>
    <property type="match status" value="1"/>
</dbReference>
<evidence type="ECO:0000256" key="5">
    <source>
        <dbReference type="PIRNR" id="PIRNR000441"/>
    </source>
</evidence>
<dbReference type="EMBL" id="QCZI01000010">
    <property type="protein sequence ID" value="PWA04857.1"/>
    <property type="molecule type" value="Genomic_DNA"/>
</dbReference>
<dbReference type="RefSeq" id="WP_116725004.1">
    <property type="nucleotide sequence ID" value="NZ_QCZI01000010.1"/>
</dbReference>
<evidence type="ECO:0000256" key="1">
    <source>
        <dbReference type="ARBA" id="ARBA00007274"/>
    </source>
</evidence>
<gene>
    <name evidence="6" type="ORF">DB895_08810</name>
</gene>
<dbReference type="GO" id="GO:0005737">
    <property type="term" value="C:cytoplasm"/>
    <property type="evidence" value="ECO:0007669"/>
    <property type="project" value="InterPro"/>
</dbReference>
<keyword evidence="3" id="KW-0677">Repeat</keyword>
<keyword evidence="4 5" id="KW-0012">Acyltransferase</keyword>
<dbReference type="GO" id="GO:0006535">
    <property type="term" value="P:cysteine biosynthetic process from serine"/>
    <property type="evidence" value="ECO:0007669"/>
    <property type="project" value="InterPro"/>
</dbReference>
<dbReference type="Proteomes" id="UP000245449">
    <property type="component" value="Unassembled WGS sequence"/>
</dbReference>
<sequence>MAKIFSFLLQDAPRYRKNSNNTLRSLLFSPGLRFMFTIRGCQYFSKFHPLGLIFRIWNKQMQVKYGFQIFYTCKMGKGLFMVHYGTIVINNKSTIGENCNIHQGVTIGNVNRGKNMGCPKIGDRVWIGANAVVVGGITVGNDVLIAPLSFVNFDIPDNAVVAGNPAKIISYKGSGGYVNYPVS</sequence>
<dbReference type="Gene3D" id="2.160.10.10">
    <property type="entry name" value="Hexapeptide repeat proteins"/>
    <property type="match status" value="1"/>
</dbReference>
<dbReference type="InterPro" id="IPR045304">
    <property type="entry name" value="LbH_SAT"/>
</dbReference>
<dbReference type="InterPro" id="IPR001451">
    <property type="entry name" value="Hexapep"/>
</dbReference>
<dbReference type="AlphaFoldDB" id="A0A2U1JI93"/>
<protein>
    <recommendedName>
        <fullName evidence="5">Serine acetyltransferase</fullName>
        <ecNumber evidence="5">2.3.1.30</ecNumber>
    </recommendedName>
</protein>
<comment type="caution">
    <text evidence="6">The sequence shown here is derived from an EMBL/GenBank/DDBJ whole genome shotgun (WGS) entry which is preliminary data.</text>
</comment>
<keyword evidence="2 5" id="KW-0808">Transferase</keyword>
<dbReference type="CDD" id="cd03354">
    <property type="entry name" value="LbH_SAT"/>
    <property type="match status" value="1"/>
</dbReference>
<organism evidence="6 7">
    <name type="scientific">Flavobacterium psychrotolerans</name>
    <dbReference type="NCBI Taxonomy" id="2169410"/>
    <lineage>
        <taxon>Bacteria</taxon>
        <taxon>Pseudomonadati</taxon>
        <taxon>Bacteroidota</taxon>
        <taxon>Flavobacteriia</taxon>
        <taxon>Flavobacteriales</taxon>
        <taxon>Flavobacteriaceae</taxon>
        <taxon>Flavobacterium</taxon>
    </lineage>
</organism>
<keyword evidence="7" id="KW-1185">Reference proteome</keyword>
<dbReference type="Pfam" id="PF00132">
    <property type="entry name" value="Hexapep"/>
    <property type="match status" value="1"/>
</dbReference>
<dbReference type="EC" id="2.3.1.30" evidence="5"/>
<dbReference type="InterPro" id="IPR011004">
    <property type="entry name" value="Trimer_LpxA-like_sf"/>
</dbReference>
<dbReference type="PIRSF" id="PIRSF000441">
    <property type="entry name" value="CysE"/>
    <property type="match status" value="1"/>
</dbReference>
<dbReference type="GO" id="GO:0009001">
    <property type="term" value="F:serine O-acetyltransferase activity"/>
    <property type="evidence" value="ECO:0007669"/>
    <property type="project" value="UniProtKB-EC"/>
</dbReference>
<proteinExistence type="inferred from homology"/>
<evidence type="ECO:0000256" key="2">
    <source>
        <dbReference type="ARBA" id="ARBA00022679"/>
    </source>
</evidence>
<dbReference type="OrthoDB" id="9814490at2"/>
<comment type="similarity">
    <text evidence="1 5">Belongs to the transferase hexapeptide repeat family.</text>
</comment>
<dbReference type="InterPro" id="IPR005881">
    <property type="entry name" value="Ser_O-AcTrfase"/>
</dbReference>
<evidence type="ECO:0000313" key="6">
    <source>
        <dbReference type="EMBL" id="PWA04857.1"/>
    </source>
</evidence>
<dbReference type="InterPro" id="IPR018357">
    <property type="entry name" value="Hexapep_transf_CS"/>
</dbReference>
<reference evidence="6 7" key="1">
    <citation type="submission" date="2018-04" db="EMBL/GenBank/DDBJ databases">
        <title>Flavobacterium sp. nov., isolated from glacier ice.</title>
        <authorList>
            <person name="Liu Q."/>
            <person name="Xin Y.-H."/>
        </authorList>
    </citation>
    <scope>NUCLEOTIDE SEQUENCE [LARGE SCALE GENOMIC DNA]</scope>
    <source>
        <strain evidence="6 7">RB1R5</strain>
    </source>
</reference>
<dbReference type="PANTHER" id="PTHR42811">
    <property type="entry name" value="SERINE ACETYLTRANSFERASE"/>
    <property type="match status" value="1"/>
</dbReference>
<name>A0A2U1JI93_9FLAO</name>
<evidence type="ECO:0000256" key="4">
    <source>
        <dbReference type="ARBA" id="ARBA00023315"/>
    </source>
</evidence>
<comment type="catalytic activity">
    <reaction evidence="5">
        <text>L-serine + acetyl-CoA = O-acetyl-L-serine + CoA</text>
        <dbReference type="Rhea" id="RHEA:24560"/>
        <dbReference type="ChEBI" id="CHEBI:33384"/>
        <dbReference type="ChEBI" id="CHEBI:57287"/>
        <dbReference type="ChEBI" id="CHEBI:57288"/>
        <dbReference type="ChEBI" id="CHEBI:58340"/>
        <dbReference type="EC" id="2.3.1.30"/>
    </reaction>
</comment>